<evidence type="ECO:0000313" key="2">
    <source>
        <dbReference type="Ensembl" id="ENSMMOP00000014122.1"/>
    </source>
</evidence>
<dbReference type="PROSITE" id="PS50041">
    <property type="entry name" value="C_TYPE_LECTIN_2"/>
    <property type="match status" value="1"/>
</dbReference>
<evidence type="ECO:0000259" key="1">
    <source>
        <dbReference type="PROSITE" id="PS50041"/>
    </source>
</evidence>
<dbReference type="SMART" id="SM00034">
    <property type="entry name" value="CLECT"/>
    <property type="match status" value="1"/>
</dbReference>
<accession>A0A3Q3WNX5</accession>
<reference evidence="2" key="1">
    <citation type="submission" date="2025-08" db="UniProtKB">
        <authorList>
            <consortium name="Ensembl"/>
        </authorList>
    </citation>
    <scope>IDENTIFICATION</scope>
</reference>
<feature type="domain" description="C-type lectin" evidence="1">
    <location>
        <begin position="58"/>
        <end position="163"/>
    </location>
</feature>
<dbReference type="AlphaFoldDB" id="A0A3Q3WNX5"/>
<dbReference type="Gene3D" id="3.10.100.10">
    <property type="entry name" value="Mannose-Binding Protein A, subunit A"/>
    <property type="match status" value="1"/>
</dbReference>
<reference evidence="2" key="2">
    <citation type="submission" date="2025-09" db="UniProtKB">
        <authorList>
            <consortium name="Ensembl"/>
        </authorList>
    </citation>
    <scope>IDENTIFICATION</scope>
</reference>
<name>A0A3Q3WNX5_MOLML</name>
<proteinExistence type="predicted"/>
<protein>
    <recommendedName>
        <fullName evidence="1">C-type lectin domain-containing protein</fullName>
    </recommendedName>
</protein>
<keyword evidence="3" id="KW-1185">Reference proteome</keyword>
<dbReference type="PANTHER" id="PTHR45784:SF3">
    <property type="entry name" value="C-TYPE LECTIN DOMAIN FAMILY 4 MEMBER K-LIKE-RELATED"/>
    <property type="match status" value="1"/>
</dbReference>
<dbReference type="Pfam" id="PF00059">
    <property type="entry name" value="Lectin_C"/>
    <property type="match status" value="1"/>
</dbReference>
<sequence length="171" mass="19255">QEGLGFDSRVRAFLCGVCMFSLCLRGFSPGTPASSDSPKTCKPGFSVNMIEDGCLYIWRESVKYCEDNHLDMVSFPNTQLQNHIYDKVIQDNNGSLQEVWIGLRRSSQTGEWYWLSQEPFGDTNWAQGEPGTVNDGQCAILSLKHHFGWSDKDCCDDAHPVCYKKVLTKSV</sequence>
<dbReference type="SUPFAM" id="SSF56436">
    <property type="entry name" value="C-type lectin-like"/>
    <property type="match status" value="1"/>
</dbReference>
<dbReference type="Proteomes" id="UP000261620">
    <property type="component" value="Unplaced"/>
</dbReference>
<dbReference type="InterPro" id="IPR016187">
    <property type="entry name" value="CTDL_fold"/>
</dbReference>
<dbReference type="InterPro" id="IPR016186">
    <property type="entry name" value="C-type_lectin-like/link_sf"/>
</dbReference>
<dbReference type="OMA" id="NCCEDAR"/>
<dbReference type="STRING" id="94237.ENSMMOP00000014122"/>
<dbReference type="PANTHER" id="PTHR45784">
    <property type="entry name" value="C-TYPE LECTIN DOMAIN FAMILY 20 MEMBER A-RELATED"/>
    <property type="match status" value="1"/>
</dbReference>
<dbReference type="InterPro" id="IPR001304">
    <property type="entry name" value="C-type_lectin-like"/>
</dbReference>
<dbReference type="Ensembl" id="ENSMMOT00000014351.1">
    <property type="protein sequence ID" value="ENSMMOP00000014122.1"/>
    <property type="gene ID" value="ENSMMOG00000010808.1"/>
</dbReference>
<dbReference type="CDD" id="cd00037">
    <property type="entry name" value="CLECT"/>
    <property type="match status" value="1"/>
</dbReference>
<evidence type="ECO:0000313" key="3">
    <source>
        <dbReference type="Proteomes" id="UP000261620"/>
    </source>
</evidence>
<organism evidence="2 3">
    <name type="scientific">Mola mola</name>
    <name type="common">Ocean sunfish</name>
    <name type="synonym">Tetraodon mola</name>
    <dbReference type="NCBI Taxonomy" id="94237"/>
    <lineage>
        <taxon>Eukaryota</taxon>
        <taxon>Metazoa</taxon>
        <taxon>Chordata</taxon>
        <taxon>Craniata</taxon>
        <taxon>Vertebrata</taxon>
        <taxon>Euteleostomi</taxon>
        <taxon>Actinopterygii</taxon>
        <taxon>Neopterygii</taxon>
        <taxon>Teleostei</taxon>
        <taxon>Neoteleostei</taxon>
        <taxon>Acanthomorphata</taxon>
        <taxon>Eupercaria</taxon>
        <taxon>Tetraodontiformes</taxon>
        <taxon>Molidae</taxon>
        <taxon>Mola</taxon>
    </lineage>
</organism>